<feature type="compositionally biased region" description="Basic and acidic residues" evidence="1">
    <location>
        <begin position="23"/>
        <end position="42"/>
    </location>
</feature>
<dbReference type="EMBL" id="DS022305">
    <property type="protein sequence ID" value="OAJ41333.1"/>
    <property type="molecule type" value="Genomic_DNA"/>
</dbReference>
<feature type="region of interest" description="Disordered" evidence="1">
    <location>
        <begin position="1"/>
        <end position="76"/>
    </location>
</feature>
<gene>
    <name evidence="2" type="ORF">BDEG_24954</name>
</gene>
<dbReference type="VEuPathDB" id="FungiDB:BDEG_24954"/>
<reference evidence="2 3" key="2">
    <citation type="submission" date="2016-05" db="EMBL/GenBank/DDBJ databases">
        <title>Lineage-specific infection strategies underlie the spectrum of fungal disease in amphibians.</title>
        <authorList>
            <person name="Cuomo C.A."/>
            <person name="Farrer R.A."/>
            <person name="James T."/>
            <person name="Longcore J."/>
            <person name="Birren B."/>
        </authorList>
    </citation>
    <scope>NUCLEOTIDE SEQUENCE [LARGE SCALE GENOMIC DNA]</scope>
    <source>
        <strain evidence="2 3">JEL423</strain>
    </source>
</reference>
<organism evidence="2 3">
    <name type="scientific">Batrachochytrium dendrobatidis (strain JEL423)</name>
    <dbReference type="NCBI Taxonomy" id="403673"/>
    <lineage>
        <taxon>Eukaryota</taxon>
        <taxon>Fungi</taxon>
        <taxon>Fungi incertae sedis</taxon>
        <taxon>Chytridiomycota</taxon>
        <taxon>Chytridiomycota incertae sedis</taxon>
        <taxon>Chytridiomycetes</taxon>
        <taxon>Rhizophydiales</taxon>
        <taxon>Rhizophydiales incertae sedis</taxon>
        <taxon>Batrachochytrium</taxon>
    </lineage>
</organism>
<proteinExistence type="predicted"/>
<evidence type="ECO:0000313" key="2">
    <source>
        <dbReference type="EMBL" id="OAJ41333.1"/>
    </source>
</evidence>
<sequence>MGSGASKQITPATQSSQIPKKSQASDKADGHTLISDPRDHSNQHHPASPASSMFPYAPPSQPRIIDNPDLNLPSPTSKESALYRLRQVEEERNNALLDKRRFAVLLSEAETASATRNDLVHDLEQELRAQMIALKQQTQTVTDLKECVASMYTALCAYKELVQKHIDHLDPLVYRMQDVLAHDTAADTTRPNPQFSTLSIQASVDTIEARIAQIAALDSSTSSHDFIQHSRLPSVGRPSEVIATHTKDTLPQLISDYIQLAYKLKTRATKTLFWTEKDPSKVFHAATNGEMLSFLNQSYASGFSQSFDASETSLERVL</sequence>
<dbReference type="Proteomes" id="UP000077115">
    <property type="component" value="Unassembled WGS sequence"/>
</dbReference>
<evidence type="ECO:0000313" key="3">
    <source>
        <dbReference type="Proteomes" id="UP000077115"/>
    </source>
</evidence>
<name>A0A177WML0_BATDL</name>
<dbReference type="AlphaFoldDB" id="A0A177WML0"/>
<accession>A0A177WML0</accession>
<protein>
    <submittedName>
        <fullName evidence="2">Uncharacterized protein</fullName>
    </submittedName>
</protein>
<dbReference type="OrthoDB" id="10634895at2759"/>
<feature type="compositionally biased region" description="Polar residues" evidence="1">
    <location>
        <begin position="1"/>
        <end position="22"/>
    </location>
</feature>
<evidence type="ECO:0000256" key="1">
    <source>
        <dbReference type="SAM" id="MobiDB-lite"/>
    </source>
</evidence>
<reference evidence="2 3" key="1">
    <citation type="submission" date="2006-10" db="EMBL/GenBank/DDBJ databases">
        <title>The Genome Sequence of Batrachochytrium dendrobatidis JEL423.</title>
        <authorList>
            <consortium name="The Broad Institute Genome Sequencing Platform"/>
            <person name="Birren B."/>
            <person name="Lander E."/>
            <person name="Galagan J."/>
            <person name="Cuomo C."/>
            <person name="Devon K."/>
            <person name="Jaffe D."/>
            <person name="Butler J."/>
            <person name="Alvarez P."/>
            <person name="Gnerre S."/>
            <person name="Grabherr M."/>
            <person name="Kleber M."/>
            <person name="Mauceli E."/>
            <person name="Brockman W."/>
            <person name="Young S."/>
            <person name="LaButti K."/>
            <person name="Sykes S."/>
            <person name="DeCaprio D."/>
            <person name="Crawford M."/>
            <person name="Koehrsen M."/>
            <person name="Engels R."/>
            <person name="Montgomery P."/>
            <person name="Pearson M."/>
            <person name="Howarth C."/>
            <person name="Larson L."/>
            <person name="White J."/>
            <person name="O'Leary S."/>
            <person name="Kodira C."/>
            <person name="Zeng Q."/>
            <person name="Yandava C."/>
            <person name="Alvarado L."/>
            <person name="Longcore J."/>
            <person name="James T."/>
        </authorList>
    </citation>
    <scope>NUCLEOTIDE SEQUENCE [LARGE SCALE GENOMIC DNA]</scope>
    <source>
        <strain evidence="2 3">JEL423</strain>
    </source>
</reference>